<feature type="region of interest" description="Disordered" evidence="5">
    <location>
        <begin position="1"/>
        <end position="56"/>
    </location>
</feature>
<dbReference type="InterPro" id="IPR001895">
    <property type="entry name" value="RASGEF_cat_dom"/>
</dbReference>
<sequence>MQDSGSNRPSLQVAPLALNRLNKGGTQQYPYKQSEMTPPQTPSSSQEDLSEDQGSPTFHNFLRAHYPFDNSALDDSNITMPLDRGDILMVHSIHTTGWADGTLLATGSRGWVPTNYCESYEPEEIRGLLHALINFWDLLRSPSVDDRELFSSQEYLRGMIAGIRHLLQRTNCLHKESSTVQRSDLVRRCRKEITSETSSLVRAARRMQELQHGTLDPPQDPNDICDEMVLKACQIVLKGVQLIDTLEEERRNRAPASVRVMDTVTEGSVASSFDLAQSLPLPLNRRLSSFSRPPTRTEPSPQGHRVSSSLSHRVSLAGPSSYTRPQFLVSERLSRSHDAFLSHIGSFIGRLSLQSQSCPELASAIKQCASSGSELLAVVDAVGTHSHSNCAALALARSILCERIHELVHAARDSLVQAASDEDLIMPHGNKELLMSATGCVRSAGDCIAKVRNAIERLGDFELVELESSGLDMDLSILDAAARTRERKQSHVGLSETASVAESTGTTGSRTPGPRHAHTPSLDKPLPEIPAMELSQEANPSPPPSRPESQHSQGSRLNSLPKLSTTLPPAATENSHDHEYLHSTRVDSMIASSAGSSATYLSRDSETSIVSQASTRATTPDHTLVPRPKPSVSELSATASSTLTEEVEEVESRLMEKTYVHELMFNKEGHVTGGSLPALVERLTTHEAAPDTVFLSTFYLTFRLFCTPTKLAETLIDRFDYVGDSPRMSGAVRLRVYNFFKGWLETHWRDETDREALVLILPFAEGRLSHALPAATGRRLVELAKRVSSGTCLVPRLVSSMGKTNTAIAQHIASDTPLPPPITSKTQQNALNAFKAGGYTPSILDIDPLELARQLTIKQMSIFSSIMPEELLAQKWMKNGGVETPHVKAMSSLTTGISNWVACTILYTEEIKKRAAVIKQWIKIANHCYELHNYDSLLAIMCTLQSTTISRLRKTWDLISTRRKDTLKPLQEVSDTSFNYKALRARLHEHVSPCLPFLGMYLTDLSFVEVGNPATRQMTHGSETGDQRASGLTVVNFDKHSLTAKIIGELQRFQIPYRLAEHADMQEWLSVQIDGVRESGKVNVQRENYRKSLALEPRETVPRTTLEPMPTPTPTPTTSRGDFFGWMTRERSQTNTPAPL</sequence>
<dbReference type="GO" id="GO:0005085">
    <property type="term" value="F:guanyl-nucleotide exchange factor activity"/>
    <property type="evidence" value="ECO:0007669"/>
    <property type="project" value="UniProtKB-KW"/>
</dbReference>
<dbReference type="Gene3D" id="1.20.870.10">
    <property type="entry name" value="Son of sevenless (SoS) protein Chain: S domain 1"/>
    <property type="match status" value="1"/>
</dbReference>
<evidence type="ECO:0000259" key="7">
    <source>
        <dbReference type="PROSITE" id="PS50009"/>
    </source>
</evidence>
<evidence type="ECO:0000256" key="1">
    <source>
        <dbReference type="ARBA" id="ARBA00022443"/>
    </source>
</evidence>
<feature type="domain" description="Ras-GEF" evidence="7">
    <location>
        <begin position="847"/>
        <end position="1098"/>
    </location>
</feature>
<dbReference type="SMART" id="SM00326">
    <property type="entry name" value="SH3"/>
    <property type="match status" value="1"/>
</dbReference>
<feature type="compositionally biased region" description="Polar residues" evidence="5">
    <location>
        <begin position="1"/>
        <end position="10"/>
    </location>
</feature>
<dbReference type="Proteomes" id="UP001055219">
    <property type="component" value="Unassembled WGS sequence"/>
</dbReference>
<dbReference type="PROSITE" id="PS50009">
    <property type="entry name" value="RASGEF_CAT"/>
    <property type="match status" value="1"/>
</dbReference>
<reference evidence="9" key="2">
    <citation type="submission" date="2022-07" db="EMBL/GenBank/DDBJ databases">
        <authorList>
            <person name="Goncalves M.F.M."/>
            <person name="Hilario S."/>
            <person name="Van De Peer Y."/>
            <person name="Esteves A.C."/>
            <person name="Alves A."/>
        </authorList>
    </citation>
    <scope>NUCLEOTIDE SEQUENCE</scope>
    <source>
        <strain evidence="9">MUM 19.33</strain>
    </source>
</reference>
<name>A0A9P9XZ74_9HYPO</name>
<feature type="region of interest" description="Disordered" evidence="5">
    <location>
        <begin position="286"/>
        <end position="310"/>
    </location>
</feature>
<dbReference type="AlphaFoldDB" id="A0A9P9XZ74"/>
<protein>
    <submittedName>
        <fullName evidence="9">Ras guanine nucleotide exchange factor A-like protein</fullName>
    </submittedName>
</protein>
<dbReference type="CDD" id="cd00155">
    <property type="entry name" value="RasGEF"/>
    <property type="match status" value="1"/>
</dbReference>
<accession>A0A9P9XZ74</accession>
<feature type="compositionally biased region" description="Polar residues" evidence="5">
    <location>
        <begin position="611"/>
        <end position="621"/>
    </location>
</feature>
<dbReference type="Gene3D" id="1.10.840.10">
    <property type="entry name" value="Ras guanine-nucleotide exchange factors catalytic domain"/>
    <property type="match status" value="1"/>
</dbReference>
<feature type="compositionally biased region" description="Polar residues" evidence="5">
    <location>
        <begin position="24"/>
        <end position="56"/>
    </location>
</feature>
<keyword evidence="1 4" id="KW-0728">SH3 domain</keyword>
<dbReference type="PANTHER" id="PTHR23113:SF354">
    <property type="entry name" value="BUD SITE SELECTION PROTEIN 5"/>
    <property type="match status" value="1"/>
</dbReference>
<evidence type="ECO:0000256" key="2">
    <source>
        <dbReference type="ARBA" id="ARBA00022658"/>
    </source>
</evidence>
<dbReference type="InterPro" id="IPR001452">
    <property type="entry name" value="SH3_domain"/>
</dbReference>
<feature type="compositionally biased region" description="Low complexity" evidence="5">
    <location>
        <begin position="631"/>
        <end position="643"/>
    </location>
</feature>
<dbReference type="GO" id="GO:0007265">
    <property type="term" value="P:Ras protein signal transduction"/>
    <property type="evidence" value="ECO:0007669"/>
    <property type="project" value="TreeGrafter"/>
</dbReference>
<feature type="compositionally biased region" description="Low complexity" evidence="5">
    <location>
        <begin position="503"/>
        <end position="512"/>
    </location>
</feature>
<keyword evidence="2 3" id="KW-0344">Guanine-nucleotide releasing factor</keyword>
<dbReference type="PROSITE" id="PS50212">
    <property type="entry name" value="RASGEF_NTER"/>
    <property type="match status" value="1"/>
</dbReference>
<dbReference type="PANTHER" id="PTHR23113">
    <property type="entry name" value="GUANINE NUCLEOTIDE EXCHANGE FACTOR"/>
    <property type="match status" value="1"/>
</dbReference>
<organism evidence="9 10">
    <name type="scientific">Emericellopsis cladophorae</name>
    <dbReference type="NCBI Taxonomy" id="2686198"/>
    <lineage>
        <taxon>Eukaryota</taxon>
        <taxon>Fungi</taxon>
        <taxon>Dikarya</taxon>
        <taxon>Ascomycota</taxon>
        <taxon>Pezizomycotina</taxon>
        <taxon>Sordariomycetes</taxon>
        <taxon>Hypocreomycetidae</taxon>
        <taxon>Hypocreales</taxon>
        <taxon>Bionectriaceae</taxon>
        <taxon>Emericellopsis</taxon>
    </lineage>
</organism>
<dbReference type="EMBL" id="JAGIXG020000034">
    <property type="protein sequence ID" value="KAI6780346.1"/>
    <property type="molecule type" value="Genomic_DNA"/>
</dbReference>
<keyword evidence="10" id="KW-1185">Reference proteome</keyword>
<dbReference type="Pfam" id="PF00618">
    <property type="entry name" value="RasGEF_N"/>
    <property type="match status" value="1"/>
</dbReference>
<dbReference type="SUPFAM" id="SSF50044">
    <property type="entry name" value="SH3-domain"/>
    <property type="match status" value="1"/>
</dbReference>
<evidence type="ECO:0000256" key="4">
    <source>
        <dbReference type="PROSITE-ProRule" id="PRU00192"/>
    </source>
</evidence>
<dbReference type="OrthoDB" id="546434at2759"/>
<dbReference type="Pfam" id="PF00617">
    <property type="entry name" value="RasGEF"/>
    <property type="match status" value="1"/>
</dbReference>
<dbReference type="GO" id="GO:0005886">
    <property type="term" value="C:plasma membrane"/>
    <property type="evidence" value="ECO:0007669"/>
    <property type="project" value="TreeGrafter"/>
</dbReference>
<dbReference type="SMART" id="SM00147">
    <property type="entry name" value="RasGEF"/>
    <property type="match status" value="1"/>
</dbReference>
<proteinExistence type="predicted"/>
<dbReference type="PROSITE" id="PS50002">
    <property type="entry name" value="SH3"/>
    <property type="match status" value="1"/>
</dbReference>
<dbReference type="CDD" id="cd06224">
    <property type="entry name" value="REM"/>
    <property type="match status" value="1"/>
</dbReference>
<dbReference type="InterPro" id="IPR036028">
    <property type="entry name" value="SH3-like_dom_sf"/>
</dbReference>
<dbReference type="InterPro" id="IPR000651">
    <property type="entry name" value="Ras-like_Gua-exchang_fac_N"/>
</dbReference>
<feature type="region of interest" description="Disordered" evidence="5">
    <location>
        <begin position="611"/>
        <end position="643"/>
    </location>
</feature>
<evidence type="ECO:0000256" key="5">
    <source>
        <dbReference type="SAM" id="MobiDB-lite"/>
    </source>
</evidence>
<evidence type="ECO:0000313" key="9">
    <source>
        <dbReference type="EMBL" id="KAI6780346.1"/>
    </source>
</evidence>
<dbReference type="SMART" id="SM00229">
    <property type="entry name" value="RasGEFN"/>
    <property type="match status" value="1"/>
</dbReference>
<evidence type="ECO:0000259" key="8">
    <source>
        <dbReference type="PROSITE" id="PS50212"/>
    </source>
</evidence>
<dbReference type="SUPFAM" id="SSF48366">
    <property type="entry name" value="Ras GEF"/>
    <property type="match status" value="1"/>
</dbReference>
<dbReference type="GeneID" id="75831932"/>
<feature type="domain" description="SH3" evidence="6">
    <location>
        <begin position="57"/>
        <end position="122"/>
    </location>
</feature>
<feature type="domain" description="N-terminal Ras-GEF" evidence="8">
    <location>
        <begin position="667"/>
        <end position="788"/>
    </location>
</feature>
<dbReference type="InterPro" id="IPR008937">
    <property type="entry name" value="Ras-like_GEF"/>
</dbReference>
<dbReference type="Gene3D" id="2.30.30.40">
    <property type="entry name" value="SH3 Domains"/>
    <property type="match status" value="1"/>
</dbReference>
<dbReference type="InterPro" id="IPR023578">
    <property type="entry name" value="Ras_GEF_dom_sf"/>
</dbReference>
<dbReference type="InterPro" id="IPR036964">
    <property type="entry name" value="RASGEF_cat_dom_sf"/>
</dbReference>
<comment type="caution">
    <text evidence="9">The sequence shown here is derived from an EMBL/GenBank/DDBJ whole genome shotgun (WGS) entry which is preliminary data.</text>
</comment>
<reference evidence="9" key="1">
    <citation type="journal article" date="2021" name="J Fungi (Basel)">
        <title>Genomic and Metabolomic Analyses of the Marine Fungus Emericellopsis cladophorae: Insights into Saltwater Adaptability Mechanisms and Its Biosynthetic Potential.</title>
        <authorList>
            <person name="Goncalves M.F.M."/>
            <person name="Hilario S."/>
            <person name="Van de Peer Y."/>
            <person name="Esteves A.C."/>
            <person name="Alves A."/>
        </authorList>
    </citation>
    <scope>NUCLEOTIDE SEQUENCE</scope>
    <source>
        <strain evidence="9">MUM 19.33</strain>
    </source>
</reference>
<gene>
    <name evidence="9" type="ORF">J7T54_005448</name>
</gene>
<feature type="region of interest" description="Disordered" evidence="5">
    <location>
        <begin position="486"/>
        <end position="577"/>
    </location>
</feature>
<evidence type="ECO:0000313" key="10">
    <source>
        <dbReference type="Proteomes" id="UP001055219"/>
    </source>
</evidence>
<feature type="region of interest" description="Disordered" evidence="5">
    <location>
        <begin position="1096"/>
        <end position="1123"/>
    </location>
</feature>
<evidence type="ECO:0000256" key="3">
    <source>
        <dbReference type="PROSITE-ProRule" id="PRU00168"/>
    </source>
</evidence>
<evidence type="ECO:0000259" key="6">
    <source>
        <dbReference type="PROSITE" id="PS50002"/>
    </source>
</evidence>
<feature type="compositionally biased region" description="Polar residues" evidence="5">
    <location>
        <begin position="550"/>
        <end position="567"/>
    </location>
</feature>
<dbReference type="RefSeq" id="XP_051361202.1">
    <property type="nucleotide sequence ID" value="XM_051507669.1"/>
</dbReference>